<keyword evidence="2" id="KW-0472">Membrane</keyword>
<evidence type="ECO:0000313" key="4">
    <source>
        <dbReference type="Proteomes" id="UP001275084"/>
    </source>
</evidence>
<keyword evidence="4" id="KW-1185">Reference proteome</keyword>
<feature type="region of interest" description="Disordered" evidence="1">
    <location>
        <begin position="44"/>
        <end position="89"/>
    </location>
</feature>
<gene>
    <name evidence="3" type="ORF">B0T25DRAFT_517832</name>
</gene>
<feature type="compositionally biased region" description="Polar residues" evidence="1">
    <location>
        <begin position="67"/>
        <end position="82"/>
    </location>
</feature>
<evidence type="ECO:0000313" key="3">
    <source>
        <dbReference type="EMBL" id="KAK3352592.1"/>
    </source>
</evidence>
<comment type="caution">
    <text evidence="3">The sequence shown here is derived from an EMBL/GenBank/DDBJ whole genome shotgun (WGS) entry which is preliminary data.</text>
</comment>
<feature type="compositionally biased region" description="Low complexity" evidence="1">
    <location>
        <begin position="51"/>
        <end position="66"/>
    </location>
</feature>
<reference evidence="3" key="1">
    <citation type="journal article" date="2023" name="Mol. Phylogenet. Evol.">
        <title>Genome-scale phylogeny and comparative genomics of the fungal order Sordariales.</title>
        <authorList>
            <person name="Hensen N."/>
            <person name="Bonometti L."/>
            <person name="Westerberg I."/>
            <person name="Brannstrom I.O."/>
            <person name="Guillou S."/>
            <person name="Cros-Aarteil S."/>
            <person name="Calhoun S."/>
            <person name="Haridas S."/>
            <person name="Kuo A."/>
            <person name="Mondo S."/>
            <person name="Pangilinan J."/>
            <person name="Riley R."/>
            <person name="LaButti K."/>
            <person name="Andreopoulos B."/>
            <person name="Lipzen A."/>
            <person name="Chen C."/>
            <person name="Yan M."/>
            <person name="Daum C."/>
            <person name="Ng V."/>
            <person name="Clum A."/>
            <person name="Steindorff A."/>
            <person name="Ohm R.A."/>
            <person name="Martin F."/>
            <person name="Silar P."/>
            <person name="Natvig D.O."/>
            <person name="Lalanne C."/>
            <person name="Gautier V."/>
            <person name="Ament-Velasquez S.L."/>
            <person name="Kruys A."/>
            <person name="Hutchinson M.I."/>
            <person name="Powell A.J."/>
            <person name="Barry K."/>
            <person name="Miller A.N."/>
            <person name="Grigoriev I.V."/>
            <person name="Debuchy R."/>
            <person name="Gladieux P."/>
            <person name="Hiltunen Thoren M."/>
            <person name="Johannesson H."/>
        </authorList>
    </citation>
    <scope>NUCLEOTIDE SEQUENCE</scope>
    <source>
        <strain evidence="3">CBS 955.72</strain>
    </source>
</reference>
<dbReference type="AlphaFoldDB" id="A0AAJ0HH40"/>
<name>A0AAJ0HH40_9PEZI</name>
<evidence type="ECO:0000256" key="1">
    <source>
        <dbReference type="SAM" id="MobiDB-lite"/>
    </source>
</evidence>
<evidence type="ECO:0000256" key="2">
    <source>
        <dbReference type="SAM" id="Phobius"/>
    </source>
</evidence>
<keyword evidence="2" id="KW-1133">Transmembrane helix</keyword>
<dbReference type="EMBL" id="JAUIQD010000004">
    <property type="protein sequence ID" value="KAK3352592.1"/>
    <property type="molecule type" value="Genomic_DNA"/>
</dbReference>
<proteinExistence type="predicted"/>
<feature type="transmembrane region" description="Helical" evidence="2">
    <location>
        <begin position="119"/>
        <end position="136"/>
    </location>
</feature>
<keyword evidence="2" id="KW-0812">Transmembrane</keyword>
<reference evidence="3" key="2">
    <citation type="submission" date="2023-06" db="EMBL/GenBank/DDBJ databases">
        <authorList>
            <consortium name="Lawrence Berkeley National Laboratory"/>
            <person name="Haridas S."/>
            <person name="Hensen N."/>
            <person name="Bonometti L."/>
            <person name="Westerberg I."/>
            <person name="Brannstrom I.O."/>
            <person name="Guillou S."/>
            <person name="Cros-Aarteil S."/>
            <person name="Calhoun S."/>
            <person name="Kuo A."/>
            <person name="Mondo S."/>
            <person name="Pangilinan J."/>
            <person name="Riley R."/>
            <person name="Labutti K."/>
            <person name="Andreopoulos B."/>
            <person name="Lipzen A."/>
            <person name="Chen C."/>
            <person name="Yanf M."/>
            <person name="Daum C."/>
            <person name="Ng V."/>
            <person name="Clum A."/>
            <person name="Steindorff A."/>
            <person name="Ohm R."/>
            <person name="Martin F."/>
            <person name="Silar P."/>
            <person name="Natvig D."/>
            <person name="Lalanne C."/>
            <person name="Gautier V."/>
            <person name="Ament-Velasquez S.L."/>
            <person name="Kruys A."/>
            <person name="Hutchinson M.I."/>
            <person name="Powell A.J."/>
            <person name="Barry K."/>
            <person name="Miller A.N."/>
            <person name="Grigoriev I.V."/>
            <person name="Debuchy R."/>
            <person name="Gladieux P."/>
            <person name="Thoren M.H."/>
            <person name="Johannesson H."/>
        </authorList>
    </citation>
    <scope>NUCLEOTIDE SEQUENCE</scope>
    <source>
        <strain evidence="3">CBS 955.72</strain>
    </source>
</reference>
<accession>A0AAJ0HH40</accession>
<sequence length="137" mass="13380">MQSNDPSYPDCATIMLDASGKALRTFSCAIGGFGGVYSASWGAPTTNTEVASSPTTSPGASPASSAKNPAQTGGSNTATGGDSNKVGGDGVIGGGIGGNTFGNGNTIIYGQLAGTTRPSLLLVGGGWAVVMFLMLLL</sequence>
<protein>
    <submittedName>
        <fullName evidence="3">Uncharacterized protein</fullName>
    </submittedName>
</protein>
<organism evidence="3 4">
    <name type="scientific">Lasiosphaeria hispida</name>
    <dbReference type="NCBI Taxonomy" id="260671"/>
    <lineage>
        <taxon>Eukaryota</taxon>
        <taxon>Fungi</taxon>
        <taxon>Dikarya</taxon>
        <taxon>Ascomycota</taxon>
        <taxon>Pezizomycotina</taxon>
        <taxon>Sordariomycetes</taxon>
        <taxon>Sordariomycetidae</taxon>
        <taxon>Sordariales</taxon>
        <taxon>Lasiosphaeriaceae</taxon>
        <taxon>Lasiosphaeria</taxon>
    </lineage>
</organism>
<dbReference type="Proteomes" id="UP001275084">
    <property type="component" value="Unassembled WGS sequence"/>
</dbReference>